<gene>
    <name evidence="1" type="ORF">ABIC75_004545</name>
</gene>
<dbReference type="RefSeq" id="WP_354016127.1">
    <property type="nucleotide sequence ID" value="NZ_JBEPMU010000009.1"/>
</dbReference>
<dbReference type="Proteomes" id="UP001549184">
    <property type="component" value="Unassembled WGS sequence"/>
</dbReference>
<evidence type="ECO:0000313" key="2">
    <source>
        <dbReference type="Proteomes" id="UP001549184"/>
    </source>
</evidence>
<reference evidence="1 2" key="1">
    <citation type="submission" date="2024-06" db="EMBL/GenBank/DDBJ databases">
        <title>Sorghum-associated microbial communities from plants grown in Nebraska, USA.</title>
        <authorList>
            <person name="Schachtman D."/>
        </authorList>
    </citation>
    <scope>NUCLEOTIDE SEQUENCE [LARGE SCALE GENOMIC DNA]</scope>
    <source>
        <strain evidence="1 2">1073</strain>
    </source>
</reference>
<name>A0ABV2K1U4_9GAMM</name>
<accession>A0ABV2K1U4</accession>
<sequence>MTKYVDYLTGAVRAKLEHPFQVIRRQFGCQAARVNGLTKKHGVAVDAVALFSLCVTRRRLLAMAGELDL</sequence>
<dbReference type="EMBL" id="JBEPMU010000009">
    <property type="protein sequence ID" value="MET3654797.1"/>
    <property type="molecule type" value="Genomic_DNA"/>
</dbReference>
<comment type="caution">
    <text evidence="1">The sequence shown here is derived from an EMBL/GenBank/DDBJ whole genome shotgun (WGS) entry which is preliminary data.</text>
</comment>
<organism evidence="1 2">
    <name type="scientific">Dyella japonica</name>
    <dbReference type="NCBI Taxonomy" id="231455"/>
    <lineage>
        <taxon>Bacteria</taxon>
        <taxon>Pseudomonadati</taxon>
        <taxon>Pseudomonadota</taxon>
        <taxon>Gammaproteobacteria</taxon>
        <taxon>Lysobacterales</taxon>
        <taxon>Rhodanobacteraceae</taxon>
        <taxon>Dyella</taxon>
    </lineage>
</organism>
<keyword evidence="2" id="KW-1185">Reference proteome</keyword>
<protein>
    <submittedName>
        <fullName evidence="1">IS5 family transposase</fullName>
    </submittedName>
</protein>
<evidence type="ECO:0000313" key="1">
    <source>
        <dbReference type="EMBL" id="MET3654797.1"/>
    </source>
</evidence>
<proteinExistence type="predicted"/>